<keyword evidence="6" id="KW-1185">Reference proteome</keyword>
<name>A0A1M2VQE5_TRAPU</name>
<dbReference type="EMBL" id="MNAD01000459">
    <property type="protein sequence ID" value="OJT12671.1"/>
    <property type="molecule type" value="Genomic_DNA"/>
</dbReference>
<evidence type="ECO:0000313" key="3">
    <source>
        <dbReference type="EMBL" id="OJT09695.1"/>
    </source>
</evidence>
<evidence type="ECO:0000256" key="1">
    <source>
        <dbReference type="SAM" id="MobiDB-lite"/>
    </source>
</evidence>
<dbReference type="EMBL" id="MNAD01000919">
    <property type="protein sequence ID" value="OJT09416.1"/>
    <property type="molecule type" value="Genomic_DNA"/>
</dbReference>
<evidence type="ECO:0000313" key="5">
    <source>
        <dbReference type="EMBL" id="OJT12671.1"/>
    </source>
</evidence>
<comment type="caution">
    <text evidence="4">The sequence shown here is derived from an EMBL/GenBank/DDBJ whole genome shotgun (WGS) entry which is preliminary data.</text>
</comment>
<dbReference type="OrthoDB" id="2750966at2759"/>
<gene>
    <name evidence="5" type="ORF">TRAPUB_10784</name>
    <name evidence="4" type="ORF">TRAPUB_13790</name>
    <name evidence="3" type="ORF">TRAPUB_13800</name>
    <name evidence="2" type="ORF">TRAPUB_14119</name>
</gene>
<evidence type="ECO:0000313" key="2">
    <source>
        <dbReference type="EMBL" id="OJT09416.1"/>
    </source>
</evidence>
<sequence>MPTWQELYVAGVEDSTKPKQVLGLKPNGIGTGSFTETDAQVAIDFGGLNAVITSPNSFYIPQFPRIAGQRIVTRKDGFWGPQEYSKWPQQYHPDIVHHMCIPRCADPSGFGPGYPIWQSLSPSDFETPENIWPRNYGYLRARVLQGLTYEAERAIDRFLRAGDPSVEERKRHGYHLSNLLRNALQRLERIPGSFLHTVAVTAHVQRLVLELSGFSTYLEVVRPALRDPFHFTPVTLDVRGGFLNNAATASEFFRVGVPFWLFQNYTTDICIRSVVTEFVPISSALELEPAFPALERAKYDPTGVWQDPSKWPAPMVLHSSYLFASATLPRMLPPPSSSLPAIPRASGTGESSTKRAKGADPELPAKTSDKSKKKASARRGARGAKKKARDPHPAFVHALPPPQHPQPPAPWARALAAVGSLPDPPTNAAVYYFPPPYLFAPDDPKSTRYLHNWIRIRTFCRQRLVDITIDGSPMRLSEWRNALWGDYTVPADGDHDATASNVYTQAQKAAHERKLELRKLFAGAGSLPSYEPTCTVEWASQVVSASDVAADAKLRASVLWELHELNFRCELRDLDREILGGVLDNNTFFQWERGDVIAGVWGSSGALSVFPDVEHGEVTDSWTAPSSHSWANRREMFEAFLVVMSRWPDFPQDLWPWCTTLTSCTDIDQFVRIEERALEFYVRCFADKYGRLPISPVHPAPSMLEHVPSSSSSCSQAAVLDAS</sequence>
<dbReference type="AlphaFoldDB" id="A0A1M2VQE5"/>
<organism evidence="4 6">
    <name type="scientific">Trametes pubescens</name>
    <name type="common">White-rot fungus</name>
    <dbReference type="NCBI Taxonomy" id="154538"/>
    <lineage>
        <taxon>Eukaryota</taxon>
        <taxon>Fungi</taxon>
        <taxon>Dikarya</taxon>
        <taxon>Basidiomycota</taxon>
        <taxon>Agaricomycotina</taxon>
        <taxon>Agaricomycetes</taxon>
        <taxon>Polyporales</taxon>
        <taxon>Polyporaceae</taxon>
        <taxon>Trametes</taxon>
    </lineage>
</organism>
<feature type="region of interest" description="Disordered" evidence="1">
    <location>
        <begin position="334"/>
        <end position="409"/>
    </location>
</feature>
<reference evidence="4 6" key="1">
    <citation type="submission" date="2016-10" db="EMBL/GenBank/DDBJ databases">
        <title>Genome sequence of the basidiomycete white-rot fungus Trametes pubescens.</title>
        <authorList>
            <person name="Makela M.R."/>
            <person name="Granchi Z."/>
            <person name="Peng M."/>
            <person name="De Vries R.P."/>
            <person name="Grigoriev I."/>
            <person name="Riley R."/>
            <person name="Hilden K."/>
        </authorList>
    </citation>
    <scope>NUCLEOTIDE SEQUENCE [LARGE SCALE GENOMIC DNA]</scope>
    <source>
        <strain evidence="4 6">FBCC735</strain>
    </source>
</reference>
<dbReference type="STRING" id="154538.A0A1M2VQE5"/>
<protein>
    <submittedName>
        <fullName evidence="4">Uncharacterized protein</fullName>
    </submittedName>
</protein>
<proteinExistence type="predicted"/>
<evidence type="ECO:0000313" key="6">
    <source>
        <dbReference type="Proteomes" id="UP000184267"/>
    </source>
</evidence>
<feature type="compositionally biased region" description="Basic residues" evidence="1">
    <location>
        <begin position="371"/>
        <end position="389"/>
    </location>
</feature>
<dbReference type="Proteomes" id="UP000184267">
    <property type="component" value="Unassembled WGS sequence"/>
</dbReference>
<accession>A0A1M2VQE5</accession>
<dbReference type="EMBL" id="MNAD01000882">
    <property type="protein sequence ID" value="OJT09722.1"/>
    <property type="molecule type" value="Genomic_DNA"/>
</dbReference>
<dbReference type="EMBL" id="MNAD01000883">
    <property type="protein sequence ID" value="OJT09695.1"/>
    <property type="molecule type" value="Genomic_DNA"/>
</dbReference>
<feature type="compositionally biased region" description="Pro residues" evidence="1">
    <location>
        <begin position="399"/>
        <end position="409"/>
    </location>
</feature>
<evidence type="ECO:0000313" key="4">
    <source>
        <dbReference type="EMBL" id="OJT09722.1"/>
    </source>
</evidence>